<dbReference type="WBParaSite" id="jg695">
    <property type="protein sequence ID" value="jg695"/>
    <property type="gene ID" value="jg695"/>
</dbReference>
<keyword evidence="1" id="KW-0472">Membrane</keyword>
<evidence type="ECO:0000313" key="2">
    <source>
        <dbReference type="Proteomes" id="UP000887574"/>
    </source>
</evidence>
<keyword evidence="1" id="KW-0812">Transmembrane</keyword>
<accession>A0A915EI68</accession>
<organism evidence="2 3">
    <name type="scientific">Ditylenchus dipsaci</name>
    <dbReference type="NCBI Taxonomy" id="166011"/>
    <lineage>
        <taxon>Eukaryota</taxon>
        <taxon>Metazoa</taxon>
        <taxon>Ecdysozoa</taxon>
        <taxon>Nematoda</taxon>
        <taxon>Chromadorea</taxon>
        <taxon>Rhabditida</taxon>
        <taxon>Tylenchina</taxon>
        <taxon>Tylenchomorpha</taxon>
        <taxon>Sphaerularioidea</taxon>
        <taxon>Anguinidae</taxon>
        <taxon>Anguininae</taxon>
        <taxon>Ditylenchus</taxon>
    </lineage>
</organism>
<evidence type="ECO:0000256" key="1">
    <source>
        <dbReference type="SAM" id="Phobius"/>
    </source>
</evidence>
<name>A0A915EI68_9BILA</name>
<feature type="transmembrane region" description="Helical" evidence="1">
    <location>
        <begin position="110"/>
        <end position="137"/>
    </location>
</feature>
<keyword evidence="2" id="KW-1185">Reference proteome</keyword>
<keyword evidence="1" id="KW-1133">Transmembrane helix</keyword>
<evidence type="ECO:0000313" key="3">
    <source>
        <dbReference type="WBParaSite" id="jg695"/>
    </source>
</evidence>
<proteinExistence type="predicted"/>
<reference evidence="3" key="1">
    <citation type="submission" date="2022-11" db="UniProtKB">
        <authorList>
            <consortium name="WormBaseParasite"/>
        </authorList>
    </citation>
    <scope>IDENTIFICATION</scope>
</reference>
<dbReference type="AlphaFoldDB" id="A0A915EI68"/>
<sequence>MSRWEKLPLSQQLQQELLNQAASSEQIPTVQADLAAGHAHIVGSSHVLALQLGELVQQEFIESSNQVLCHYHNLTSKLNNLPIAILCELGCCEEGCCGIEEYSQQSTINYGWALVLLLIFLGCVLVFAVVMFVLYVCNKKRDLKFKHQLEDFQNGAMTASSEGGDITNSAYSPSTVSQLSSRHQIYRLHNNSNTLKPTGILPVYHQYGNGLNNQNYFKSSF</sequence>
<protein>
    <submittedName>
        <fullName evidence="3">Uncharacterized protein</fullName>
    </submittedName>
</protein>
<dbReference type="Proteomes" id="UP000887574">
    <property type="component" value="Unplaced"/>
</dbReference>